<dbReference type="OrthoDB" id="200219at2759"/>
<comment type="caution">
    <text evidence="1">The sequence shown here is derived from an EMBL/GenBank/DDBJ whole genome shotgun (WGS) entry which is preliminary data.</text>
</comment>
<dbReference type="Proteomes" id="UP001165122">
    <property type="component" value="Unassembled WGS sequence"/>
</dbReference>
<evidence type="ECO:0000313" key="2">
    <source>
        <dbReference type="Proteomes" id="UP001165122"/>
    </source>
</evidence>
<accession>A0A9W7ATN3</accession>
<dbReference type="EMBL" id="BRXW01000736">
    <property type="protein sequence ID" value="GMH75810.1"/>
    <property type="molecule type" value="Genomic_DNA"/>
</dbReference>
<keyword evidence="2" id="KW-1185">Reference proteome</keyword>
<protein>
    <submittedName>
        <fullName evidence="1">Uncharacterized protein</fullName>
    </submittedName>
</protein>
<proteinExistence type="predicted"/>
<organism evidence="1 2">
    <name type="scientific">Triparma laevis f. longispina</name>
    <dbReference type="NCBI Taxonomy" id="1714387"/>
    <lineage>
        <taxon>Eukaryota</taxon>
        <taxon>Sar</taxon>
        <taxon>Stramenopiles</taxon>
        <taxon>Ochrophyta</taxon>
        <taxon>Bolidophyceae</taxon>
        <taxon>Parmales</taxon>
        <taxon>Triparmaceae</taxon>
        <taxon>Triparma</taxon>
    </lineage>
</organism>
<name>A0A9W7ATN3_9STRA</name>
<reference evidence="2" key="1">
    <citation type="journal article" date="2023" name="Commun. Biol.">
        <title>Genome analysis of Parmales, the sister group of diatoms, reveals the evolutionary specialization of diatoms from phago-mixotrophs to photoautotrophs.</title>
        <authorList>
            <person name="Ban H."/>
            <person name="Sato S."/>
            <person name="Yoshikawa S."/>
            <person name="Yamada K."/>
            <person name="Nakamura Y."/>
            <person name="Ichinomiya M."/>
            <person name="Sato N."/>
            <person name="Blanc-Mathieu R."/>
            <person name="Endo H."/>
            <person name="Kuwata A."/>
            <person name="Ogata H."/>
        </authorList>
    </citation>
    <scope>NUCLEOTIDE SEQUENCE [LARGE SCALE GENOMIC DNA]</scope>
    <source>
        <strain evidence="2">NIES 3700</strain>
    </source>
</reference>
<gene>
    <name evidence="1" type="ORF">TrLO_g15649</name>
</gene>
<dbReference type="AlphaFoldDB" id="A0A9W7ATN3"/>
<sequence length="317" mass="35919">MEYLITSFVEDDFIPDVLVEVFLSNGRDYDYSSSEDENSDQSKRTRKQLKREAHGIYERIEVLAVPDALKIICGDVVAEILDKYLDDEAAKRMNHPLLVIREGLINEVVGEEVRRSCSEGVDEVVKDYLFMKECAKVYETVEADSLESLITSMCKTVLYEESLHSICTEVLESVTSSEVNDIAKTTLPLIQAEEKGRMELYEFNLVNEACKNSLLMTSTITSLANTAGHRGETLIMAELCNSVLHNTMAKRLMLLLRGFEDSRGIVEEFGAFKDVATALCCRMGVEELVRLIEEEGRVKEQIVLAEELEKRNEKSRF</sequence>
<evidence type="ECO:0000313" key="1">
    <source>
        <dbReference type="EMBL" id="GMH75810.1"/>
    </source>
</evidence>